<evidence type="ECO:0008006" key="6">
    <source>
        <dbReference type="Google" id="ProtNLM"/>
    </source>
</evidence>
<dbReference type="Pfam" id="PF02515">
    <property type="entry name" value="CoA_transf_3"/>
    <property type="match status" value="1"/>
</dbReference>
<dbReference type="Gene3D" id="3.40.50.10540">
    <property type="entry name" value="Crotonobetainyl-coa:carnitine coa-transferase, domain 1"/>
    <property type="match status" value="1"/>
</dbReference>
<accession>A0ABY6UB33</accession>
<evidence type="ECO:0000256" key="2">
    <source>
        <dbReference type="ARBA" id="ARBA00022679"/>
    </source>
</evidence>
<reference evidence="4 5" key="1">
    <citation type="submission" date="2019-06" db="EMBL/GenBank/DDBJ databases">
        <authorList>
            <person name="Broberg M."/>
        </authorList>
    </citation>
    <scope>NUCLEOTIDE SEQUENCE [LARGE SCALE GENOMIC DNA]</scope>
</reference>
<dbReference type="PANTHER" id="PTHR48207:SF3">
    <property type="entry name" value="SUCCINATE--HYDROXYMETHYLGLUTARATE COA-TRANSFERASE"/>
    <property type="match status" value="1"/>
</dbReference>
<dbReference type="Gene3D" id="3.30.1540.10">
    <property type="entry name" value="formyl-coa transferase, domain 3"/>
    <property type="match status" value="1"/>
</dbReference>
<dbReference type="SUPFAM" id="SSF89796">
    <property type="entry name" value="CoA-transferase family III (CaiB/BaiF)"/>
    <property type="match status" value="1"/>
</dbReference>
<dbReference type="InterPro" id="IPR044855">
    <property type="entry name" value="CoA-Trfase_III_dom3_sf"/>
</dbReference>
<feature type="region of interest" description="Disordered" evidence="3">
    <location>
        <begin position="1"/>
        <end position="20"/>
    </location>
</feature>
<dbReference type="InterPro" id="IPR023606">
    <property type="entry name" value="CoA-Trfase_III_dom_1_sf"/>
</dbReference>
<evidence type="ECO:0000256" key="1">
    <source>
        <dbReference type="ARBA" id="ARBA00008383"/>
    </source>
</evidence>
<dbReference type="InterPro" id="IPR003673">
    <property type="entry name" value="CoA-Trfase_fam_III"/>
</dbReference>
<comment type="caution">
    <text evidence="4">The sequence shown here is derived from an EMBL/GenBank/DDBJ whole genome shotgun (WGS) entry which is preliminary data.</text>
</comment>
<gene>
    <name evidence="4" type="ORF">CLO192961_LOCUS208514</name>
</gene>
<keyword evidence="5" id="KW-1185">Reference proteome</keyword>
<dbReference type="PANTHER" id="PTHR48207">
    <property type="entry name" value="SUCCINATE--HYDROXYMETHYLGLUTARATE COA-TRANSFERASE"/>
    <property type="match status" value="1"/>
</dbReference>
<protein>
    <recommendedName>
        <fullName evidence="6">CoA-transferase family III</fullName>
    </recommendedName>
</protein>
<proteinExistence type="inferred from homology"/>
<dbReference type="Proteomes" id="UP000766486">
    <property type="component" value="Unassembled WGS sequence"/>
</dbReference>
<organism evidence="4 5">
    <name type="scientific">Bionectria ochroleuca</name>
    <name type="common">Gliocladium roseum</name>
    <dbReference type="NCBI Taxonomy" id="29856"/>
    <lineage>
        <taxon>Eukaryota</taxon>
        <taxon>Fungi</taxon>
        <taxon>Dikarya</taxon>
        <taxon>Ascomycota</taxon>
        <taxon>Pezizomycotina</taxon>
        <taxon>Sordariomycetes</taxon>
        <taxon>Hypocreomycetidae</taxon>
        <taxon>Hypocreales</taxon>
        <taxon>Bionectriaceae</taxon>
        <taxon>Clonostachys</taxon>
    </lineage>
</organism>
<keyword evidence="2" id="KW-0808">Transferase</keyword>
<evidence type="ECO:0000313" key="4">
    <source>
        <dbReference type="EMBL" id="VUC27399.1"/>
    </source>
</evidence>
<comment type="similarity">
    <text evidence="1">Belongs to the CoA-transferase III family.</text>
</comment>
<name>A0ABY6UB33_BIOOC</name>
<sequence>MPPGSFMAKRLGQALPPTLSRHPKQCRGLGRISFTTPVCSAPVRRFASSDTQGKKNHLPLDGITVVSLEQAIAAPFCTRQLADLGARVIKVERPVVGDFARDYDTRVDGLASHFVWTNRSKESLALDVKNPKAAKILESLLKTADVFVQNLAPGAADRLGLSSENLHKVNPRLILCNISGYGPTGPYRKKKAYDLLVQSEAGLLSVTGTDADPAKVGISIADIAAGMYAQQNVLAALIHRGTTGKGKQIDISMLESMAEWMSFPMYYTYQGAEPPKRMGASHSAIYPYGPFETGQGGTVILGLQNEREWEKLCSVALGDPKLAVDERFATNSLRSENREALKKIICDIFSKYGPEEVLALLDEAGIANAKMNDMKGLWEHPQLKARGRWTEVQSPVGKLPALLPPGVANVDEVKMDAIPEVGEHNAKILKELGFGEDFLEH</sequence>
<evidence type="ECO:0000256" key="3">
    <source>
        <dbReference type="SAM" id="MobiDB-lite"/>
    </source>
</evidence>
<dbReference type="EMBL" id="CABFNS010000767">
    <property type="protein sequence ID" value="VUC27399.1"/>
    <property type="molecule type" value="Genomic_DNA"/>
</dbReference>
<dbReference type="InterPro" id="IPR050483">
    <property type="entry name" value="CoA-transferase_III_domain"/>
</dbReference>
<evidence type="ECO:0000313" key="5">
    <source>
        <dbReference type="Proteomes" id="UP000766486"/>
    </source>
</evidence>